<dbReference type="GO" id="GO:1903232">
    <property type="term" value="P:melanosome assembly"/>
    <property type="evidence" value="ECO:0007669"/>
    <property type="project" value="TreeGrafter"/>
</dbReference>
<dbReference type="EMBL" id="JADWDJ010000005">
    <property type="protein sequence ID" value="KAG5280558.1"/>
    <property type="molecule type" value="Genomic_DNA"/>
</dbReference>
<dbReference type="AlphaFoldDB" id="A0AAV6GZL9"/>
<accession>A0AAV6GZL9</accession>
<dbReference type="GO" id="GO:0031410">
    <property type="term" value="C:cytoplasmic vesicle"/>
    <property type="evidence" value="ECO:0007669"/>
    <property type="project" value="TreeGrafter"/>
</dbReference>
<sequence length="665" mass="72982">MADSPCPTDSRRCNYFLLYDGSKVQEEGDPTRAGICFFYPEETPLDQQELLCGQLAGVCRCVSELSLSPVRLLRLRRSKFAVRMKEHFLWALSCSVDIPDVSVCELLDQLISLFCFYNGPIRQSYLRHSRADLAVRWARYLTHLQGGSSELHHIFSCLRTIDSTHIDPLLLLKAALILQACQRCPLVLAGCILYRGRVVSTQMPPDLTVKVMVHETESYNQDHRPAANGINSASGTPSPCTGTTPVFLTPAELQALRSPPVDRTCRSHCTPQPPPRPRKSRLLSRTLSDTPPAEPAAATLDPQFSPVHQPENTGPANAKSHDHGLSNGIASCELKEEGVKSKTANGCVRKVEMGTGRCKMEASNDLILQNGNGRHTNGHHKEPASSCHSDQSSCEDELSDTSHHELLLNWSEPSIRLDSPETILEKKMKKLNMTKDNQESDEEERKANMKNGGRKIELNGGEGVKDGVKRETGMQGRVEGGVGELSSSLESESEVLLPMALYQHRVRALVLALLVEPHFHSDQAAVEEVYHSSLASLNGLEAHLGTSTAGGLGPLGPYTFAHYDSIQNTLTTNLSGRSVAPHDRSFVRATALLHSHFSQTQTLQEAIVRSAGAAVYGTRSTAQETYFLQHATSVRNSGIPNHQDSAFSLPSKARHRLLKHGVNLL</sequence>
<feature type="domain" description="CCZ1/INTU/HSP4 first Longin" evidence="2">
    <location>
        <begin position="14"/>
        <end position="119"/>
    </location>
</feature>
<dbReference type="GO" id="GO:0006605">
    <property type="term" value="P:protein targeting"/>
    <property type="evidence" value="ECO:0007669"/>
    <property type="project" value="TreeGrafter"/>
</dbReference>
<feature type="region of interest" description="Disordered" evidence="1">
    <location>
        <begin position="257"/>
        <end position="325"/>
    </location>
</feature>
<dbReference type="PANTHER" id="PTHR14407:SF9">
    <property type="entry name" value="BLOC-3 COMPLEX MEMBER HPS4"/>
    <property type="match status" value="1"/>
</dbReference>
<gene>
    <name evidence="4" type="ORF">AALO_G00061490</name>
</gene>
<dbReference type="Pfam" id="PF19033">
    <property type="entry name" value="Intu_longin_3"/>
    <property type="match status" value="1"/>
</dbReference>
<dbReference type="Pfam" id="PF19031">
    <property type="entry name" value="Intu_longin_1"/>
    <property type="match status" value="1"/>
</dbReference>
<proteinExistence type="predicted"/>
<feature type="region of interest" description="Disordered" evidence="1">
    <location>
        <begin position="373"/>
        <end position="396"/>
    </location>
</feature>
<evidence type="ECO:0000313" key="4">
    <source>
        <dbReference type="EMBL" id="KAG5280558.1"/>
    </source>
</evidence>
<name>A0AAV6GZL9_9TELE</name>
<feature type="compositionally biased region" description="Low complexity" evidence="1">
    <location>
        <begin position="234"/>
        <end position="243"/>
    </location>
</feature>
<dbReference type="InterPro" id="IPR043987">
    <property type="entry name" value="CCZ1/INTU/HSP4_longin_1"/>
</dbReference>
<dbReference type="Proteomes" id="UP000823561">
    <property type="component" value="Chromosome 5"/>
</dbReference>
<evidence type="ECO:0008006" key="6">
    <source>
        <dbReference type="Google" id="ProtNLM"/>
    </source>
</evidence>
<dbReference type="GO" id="GO:0031085">
    <property type="term" value="C:BLOC-3 complex"/>
    <property type="evidence" value="ECO:0007669"/>
    <property type="project" value="TreeGrafter"/>
</dbReference>
<dbReference type="GO" id="GO:0005765">
    <property type="term" value="C:lysosomal membrane"/>
    <property type="evidence" value="ECO:0007669"/>
    <property type="project" value="TreeGrafter"/>
</dbReference>
<organism evidence="4 5">
    <name type="scientific">Alosa alosa</name>
    <name type="common">allis shad</name>
    <dbReference type="NCBI Taxonomy" id="278164"/>
    <lineage>
        <taxon>Eukaryota</taxon>
        <taxon>Metazoa</taxon>
        <taxon>Chordata</taxon>
        <taxon>Craniata</taxon>
        <taxon>Vertebrata</taxon>
        <taxon>Euteleostomi</taxon>
        <taxon>Actinopterygii</taxon>
        <taxon>Neopterygii</taxon>
        <taxon>Teleostei</taxon>
        <taxon>Clupei</taxon>
        <taxon>Clupeiformes</taxon>
        <taxon>Clupeoidei</taxon>
        <taxon>Clupeidae</taxon>
        <taxon>Alosa</taxon>
    </lineage>
</organism>
<dbReference type="InterPro" id="IPR026091">
    <property type="entry name" value="HPS4"/>
</dbReference>
<dbReference type="InterPro" id="IPR043989">
    <property type="entry name" value="CCZ1/INTU/HSP4_longin_3"/>
</dbReference>
<dbReference type="GO" id="GO:0005085">
    <property type="term" value="F:guanyl-nucleotide exchange factor activity"/>
    <property type="evidence" value="ECO:0007669"/>
    <property type="project" value="TreeGrafter"/>
</dbReference>
<reference evidence="4" key="1">
    <citation type="submission" date="2020-10" db="EMBL/GenBank/DDBJ databases">
        <title>Chromosome-scale genome assembly of the Allis shad, Alosa alosa.</title>
        <authorList>
            <person name="Margot Z."/>
            <person name="Christophe K."/>
            <person name="Cabau C."/>
            <person name="Louis A."/>
            <person name="Berthelot C."/>
            <person name="Parey E."/>
            <person name="Roest Crollius H."/>
            <person name="Montfort J."/>
            <person name="Robinson-Rechavi M."/>
            <person name="Bucao C."/>
            <person name="Bouchez O."/>
            <person name="Gislard M."/>
            <person name="Lluch J."/>
            <person name="Milhes M."/>
            <person name="Lampietro C."/>
            <person name="Lopez Roques C."/>
            <person name="Donnadieu C."/>
            <person name="Braasch I."/>
            <person name="Desvignes T."/>
            <person name="Postlethwait J."/>
            <person name="Bobe J."/>
            <person name="Guiguen Y."/>
        </authorList>
    </citation>
    <scope>NUCLEOTIDE SEQUENCE</scope>
    <source>
        <strain evidence="4">M-15738</strain>
        <tissue evidence="4">Blood</tissue>
    </source>
</reference>
<evidence type="ECO:0000259" key="2">
    <source>
        <dbReference type="Pfam" id="PF19031"/>
    </source>
</evidence>
<evidence type="ECO:0000313" key="5">
    <source>
        <dbReference type="Proteomes" id="UP000823561"/>
    </source>
</evidence>
<dbReference type="PANTHER" id="PTHR14407">
    <property type="entry name" value="HERMANSKY-PUDLAK SYNDROME 4 PROTEIN LIGHT-EAR PROTEIN-RELATED"/>
    <property type="match status" value="1"/>
</dbReference>
<protein>
    <recommendedName>
        <fullName evidence="6">Hermansky-Pudlak syndrome 4 protein</fullName>
    </recommendedName>
</protein>
<evidence type="ECO:0000259" key="3">
    <source>
        <dbReference type="Pfam" id="PF19033"/>
    </source>
</evidence>
<feature type="domain" description="CCZ1/INTU/HPS4 third Longin" evidence="3">
    <location>
        <begin position="557"/>
        <end position="654"/>
    </location>
</feature>
<dbReference type="GO" id="GO:0016192">
    <property type="term" value="P:vesicle-mediated transport"/>
    <property type="evidence" value="ECO:0007669"/>
    <property type="project" value="InterPro"/>
</dbReference>
<evidence type="ECO:0000256" key="1">
    <source>
        <dbReference type="SAM" id="MobiDB-lite"/>
    </source>
</evidence>
<dbReference type="GO" id="GO:0031267">
    <property type="term" value="F:small GTPase binding"/>
    <property type="evidence" value="ECO:0007669"/>
    <property type="project" value="TreeGrafter"/>
</dbReference>
<feature type="region of interest" description="Disordered" evidence="1">
    <location>
        <begin position="432"/>
        <end position="468"/>
    </location>
</feature>
<comment type="caution">
    <text evidence="4">The sequence shown here is derived from an EMBL/GenBank/DDBJ whole genome shotgun (WGS) entry which is preliminary data.</text>
</comment>
<feature type="region of interest" description="Disordered" evidence="1">
    <location>
        <begin position="223"/>
        <end position="243"/>
    </location>
</feature>
<keyword evidence="5" id="KW-1185">Reference proteome</keyword>